<name>B0PDN5_9FIRM</name>
<proteinExistence type="predicted"/>
<dbReference type="eggNOG" id="ENOG5033Y3P">
    <property type="taxonomic scope" value="Bacteria"/>
</dbReference>
<evidence type="ECO:0000313" key="1">
    <source>
        <dbReference type="EMBL" id="EDS10587.1"/>
    </source>
</evidence>
<dbReference type="EMBL" id="ABGD02000024">
    <property type="protein sequence ID" value="EDS10587.1"/>
    <property type="molecule type" value="Genomic_DNA"/>
</dbReference>
<sequence length="88" mass="9688">MQAAEAACIRAPELTVTLRMTVRDSATHTCRLIFKLAVEVDMLMHVLASGMEIDPAVLDKLRGRCVQELMSTNGGSYFKDAVNYQNGL</sequence>
<accession>B0PDN5</accession>
<dbReference type="GeneID" id="72462510"/>
<dbReference type="Proteomes" id="UP000003803">
    <property type="component" value="Unassembled WGS sequence"/>
</dbReference>
<reference evidence="1" key="1">
    <citation type="submission" date="2007-11" db="EMBL/GenBank/DDBJ databases">
        <authorList>
            <person name="Fulton L."/>
            <person name="Clifton S."/>
            <person name="Fulton B."/>
            <person name="Xu J."/>
            <person name="Minx P."/>
            <person name="Pepin K.H."/>
            <person name="Johnson M."/>
            <person name="Thiruvilangam P."/>
            <person name="Bhonagiri V."/>
            <person name="Nash W.E."/>
            <person name="Mardis E.R."/>
            <person name="Wilson R.K."/>
        </authorList>
    </citation>
    <scope>NUCLEOTIDE SEQUENCE [LARGE SCALE GENOMIC DNA]</scope>
    <source>
        <strain evidence="1">DSM 17241</strain>
    </source>
</reference>
<evidence type="ECO:0000313" key="2">
    <source>
        <dbReference type="Proteomes" id="UP000003803"/>
    </source>
</evidence>
<dbReference type="AlphaFoldDB" id="B0PDN5"/>
<reference evidence="1" key="2">
    <citation type="submission" date="2013-09" db="EMBL/GenBank/DDBJ databases">
        <title>Draft genome sequence of Anaerotruncus colihominis(DSM 17241).</title>
        <authorList>
            <person name="Sudarsanam P."/>
            <person name="Ley R."/>
            <person name="Guruge J."/>
            <person name="Turnbaugh P.J."/>
            <person name="Mahowald M."/>
            <person name="Liep D."/>
            <person name="Gordon J."/>
        </authorList>
    </citation>
    <scope>NUCLEOTIDE SEQUENCE</scope>
    <source>
        <strain evidence="1">DSM 17241</strain>
    </source>
</reference>
<organism evidence="1 2">
    <name type="scientific">Anaerotruncus colihominis DSM 17241</name>
    <dbReference type="NCBI Taxonomy" id="445972"/>
    <lineage>
        <taxon>Bacteria</taxon>
        <taxon>Bacillati</taxon>
        <taxon>Bacillota</taxon>
        <taxon>Clostridia</taxon>
        <taxon>Eubacteriales</taxon>
        <taxon>Oscillospiraceae</taxon>
        <taxon>Anaerotruncus</taxon>
    </lineage>
</organism>
<dbReference type="HOGENOM" id="CLU_190598_0_0_9"/>
<comment type="caution">
    <text evidence="1">The sequence shown here is derived from an EMBL/GenBank/DDBJ whole genome shotgun (WGS) entry which is preliminary data.</text>
</comment>
<keyword evidence="2" id="KW-1185">Reference proteome</keyword>
<dbReference type="RefSeq" id="WP_006876053.1">
    <property type="nucleotide sequence ID" value="NZ_DS544185.1"/>
</dbReference>
<protein>
    <submittedName>
        <fullName evidence="1">Uncharacterized protein</fullName>
    </submittedName>
</protein>
<gene>
    <name evidence="1" type="ORF">ANACOL_03189</name>
</gene>